<evidence type="ECO:0000313" key="1">
    <source>
        <dbReference type="EMBL" id="CAL4133915.1"/>
    </source>
</evidence>
<dbReference type="AlphaFoldDB" id="A0AAV2RT71"/>
<keyword evidence="2" id="KW-1185">Reference proteome</keyword>
<feature type="non-terminal residue" evidence="1">
    <location>
        <position position="1"/>
    </location>
</feature>
<protein>
    <submittedName>
        <fullName evidence="1">Uncharacterized protein</fullName>
    </submittedName>
</protein>
<sequence length="154" mass="18173">FFEVFHGLKPSFVGSFKIKDVEGENQGKKTGKYMQRIRFQWTQREFLCLSELFFEVFHGLKPSFVGSFKIKDVEGENQGKNTGNYMQRIRFQWTSYVFFLNRRAISNRSARIFVPVRTFLRGFSWLLCSVHYSSVQLLPRDKGRQTSLVNRGCF</sequence>
<name>A0AAV2RT71_MEGNR</name>
<gene>
    <name evidence="1" type="ORF">MNOR_LOCUS27349</name>
</gene>
<comment type="caution">
    <text evidence="1">The sequence shown here is derived from an EMBL/GenBank/DDBJ whole genome shotgun (WGS) entry which is preliminary data.</text>
</comment>
<proteinExistence type="predicted"/>
<organism evidence="1 2">
    <name type="scientific">Meganyctiphanes norvegica</name>
    <name type="common">Northern krill</name>
    <name type="synonym">Thysanopoda norvegica</name>
    <dbReference type="NCBI Taxonomy" id="48144"/>
    <lineage>
        <taxon>Eukaryota</taxon>
        <taxon>Metazoa</taxon>
        <taxon>Ecdysozoa</taxon>
        <taxon>Arthropoda</taxon>
        <taxon>Crustacea</taxon>
        <taxon>Multicrustacea</taxon>
        <taxon>Malacostraca</taxon>
        <taxon>Eumalacostraca</taxon>
        <taxon>Eucarida</taxon>
        <taxon>Euphausiacea</taxon>
        <taxon>Euphausiidae</taxon>
        <taxon>Meganyctiphanes</taxon>
    </lineage>
</organism>
<dbReference type="EMBL" id="CAXKWB010028638">
    <property type="protein sequence ID" value="CAL4133915.1"/>
    <property type="molecule type" value="Genomic_DNA"/>
</dbReference>
<reference evidence="1 2" key="1">
    <citation type="submission" date="2024-05" db="EMBL/GenBank/DDBJ databases">
        <authorList>
            <person name="Wallberg A."/>
        </authorList>
    </citation>
    <scope>NUCLEOTIDE SEQUENCE [LARGE SCALE GENOMIC DNA]</scope>
</reference>
<dbReference type="Proteomes" id="UP001497623">
    <property type="component" value="Unassembled WGS sequence"/>
</dbReference>
<evidence type="ECO:0000313" key="2">
    <source>
        <dbReference type="Proteomes" id="UP001497623"/>
    </source>
</evidence>
<accession>A0AAV2RT71</accession>